<reference evidence="13" key="1">
    <citation type="submission" date="2015-03" db="EMBL/GenBank/DDBJ databases">
        <authorList>
            <consortium name="Pathogen Informatics"/>
        </authorList>
    </citation>
    <scope>NUCLEOTIDE SEQUENCE [LARGE SCALE GENOMIC DNA]</scope>
    <source>
        <strain evidence="13">A125KOH2</strain>
    </source>
</reference>
<dbReference type="InterPro" id="IPR036779">
    <property type="entry name" value="LysM_dom_sf"/>
</dbReference>
<evidence type="ECO:0000313" key="10">
    <source>
        <dbReference type="EMBL" id="CNI67142.1"/>
    </source>
</evidence>
<dbReference type="PROSITE" id="PS51127">
    <property type="entry name" value="BIG1"/>
    <property type="match status" value="6"/>
</dbReference>
<dbReference type="GO" id="GO:0009279">
    <property type="term" value="C:cell outer membrane"/>
    <property type="evidence" value="ECO:0007669"/>
    <property type="project" value="UniProtKB-SubCell"/>
</dbReference>
<dbReference type="EMBL" id="CQAZ01000095">
    <property type="protein sequence ID" value="CNI67142.1"/>
    <property type="molecule type" value="Genomic_DNA"/>
</dbReference>
<dbReference type="Gene3D" id="2.60.40.1080">
    <property type="match status" value="1"/>
</dbReference>
<dbReference type="Pfam" id="PF01476">
    <property type="entry name" value="LysM"/>
    <property type="match status" value="1"/>
</dbReference>
<evidence type="ECO:0000313" key="12">
    <source>
        <dbReference type="Proteomes" id="UP000044625"/>
    </source>
</evidence>
<keyword evidence="4" id="KW-0472">Membrane</keyword>
<dbReference type="Pfam" id="PF11924">
    <property type="entry name" value="IAT_beta"/>
    <property type="match status" value="1"/>
</dbReference>
<dbReference type="InterPro" id="IPR013783">
    <property type="entry name" value="Ig-like_fold"/>
</dbReference>
<feature type="domain" description="Big-1" evidence="8">
    <location>
        <begin position="1033"/>
        <end position="1122"/>
    </location>
</feature>
<dbReference type="InterPro" id="IPR051715">
    <property type="entry name" value="Intimin-Invasin_domain"/>
</dbReference>
<sequence length="1323" mass="141208">MSKNIWTIIILAIRNWYSRALRLKIKKINKKTNTEKKSSLLTKIAWTNIVFQLLFPLTISFTPIVTSAAEIKTYFNTVSYTLIDGDSTKSIAEKYNLTLNEFKKINQFRTFSTSFELLPPGTEIDIPDNGNSLNPISTDSELPTDYNESIANNMIKAGTILSAEKTSNSALNIAKSTVTSETNKSVGQWLNQLGTARVQLNIDDDFKLDNSELDLLIPIYDSEASLLFTQLGIRNKDSRNTMNIGAGLRIYYGDWMYGLNTFFDNDMSGNNRRIGLGTEVWTNYLKLSGNGYFGITDWHQSRDFIEYKERPANGYDIRAEAYLPSYPQLGARLMYEKYLGDDVALFGKDNRQKDPYAVTAGVNYTPIPLITIGVDHRAGKNSNNDTTIGLQLTYRLSQSWQSQITPSSVAATRHLSGSRHDLVERNNNIILDYQKQELIRLDLPNTISAAAGESSILTAQVTTIHGTDRIEWEADSLISAGGTITELSKHSITLTYPSYQNTRGAGNTYTLNAVAYDIRGNASNQATTTILVTTPDTIGSLTVTNDRAIANGINTNELYAQVIDGNNMPVSGQSVAFSANNGAVVTANQVITDANGIAPVTLHSTMAGTSLVTASINGASIAVNTTFIADDTTAEIIDGNLTVLENNAIANGSDLNKVQVIVTDAHGNLVAGKLVQFTADNGAMIASTPVETDNDGIATIVLHSNIAGISSVTATINNSSKSIDTVFINDDATTEIIDGNLTIVSNYAVADSFELNSVKAIVTNAQGTPVSGKQVNFTSSNGSTIIFNPVTTDNDGVALTSLHSILAGTAIVTATINNSSQNVSTTFVADENTVEITTNNLSIIDNDATANGVALNKVQALVTDLHGNPVGGVDVMFSADNGAMITATITTDINGIAIATLHNTVMGTSIVVASINNSSQTVNTNFTQDVSDVVITLTPSIQDIVANGTLSHNLEAIVTNNHGDALPGLTIRFTSQEGNITIAETTTDSNGIANSALTSTIAKSIQIIATTGSSSAQENFNFIADEATAEITVNNLTILSDDALADGNAKNKVQAIVTDANNNPVPDLAVHFNIDSGSIASLTLVTNADGTILAEASSNTEGPSIVTASVNGSTRTVTINFSGTADFSNIVVNGETFPIDAGFPRTGFVGANFQIYINNSSNNNDQYIWNSSNPALVTVNNGQVNLIAEFPSGSSAITITAQPIGGGEVKAYSFRVSEWFIRSPEGTNQLDGDAASGYCRNTIGNGYNLPLLASATSGFLVRRAAEGLYAEWGNLTAYSGWVTGFYFARESTLIQRQQVRLTNGDSRLIGNGATRNVMCSRSI</sequence>
<evidence type="ECO:0000259" key="9">
    <source>
        <dbReference type="PROSITE" id="PS51782"/>
    </source>
</evidence>
<evidence type="ECO:0000256" key="5">
    <source>
        <dbReference type="ARBA" id="ARBA00023237"/>
    </source>
</evidence>
<dbReference type="Proteomes" id="UP000045840">
    <property type="component" value="Unassembled WGS sequence"/>
</dbReference>
<feature type="domain" description="Big-1" evidence="8">
    <location>
        <begin position="934"/>
        <end position="1023"/>
    </location>
</feature>
<evidence type="ECO:0000256" key="7">
    <source>
        <dbReference type="ARBA" id="ARBA00074571"/>
    </source>
</evidence>
<dbReference type="InterPro" id="IPR003535">
    <property type="entry name" value="Intimin/invasin_bac"/>
</dbReference>
<dbReference type="InterPro" id="IPR016186">
    <property type="entry name" value="C-type_lectin-like/link_sf"/>
</dbReference>
<gene>
    <name evidence="10" type="ORF">ERS008529_04643</name>
    <name evidence="11" type="ORF">ERS137968_04656</name>
</gene>
<dbReference type="InterPro" id="IPR018392">
    <property type="entry name" value="LysM"/>
</dbReference>
<proteinExistence type="inferred from homology"/>
<feature type="domain" description="Big-1" evidence="8">
    <location>
        <begin position="838"/>
        <end position="927"/>
    </location>
</feature>
<dbReference type="InterPro" id="IPR038177">
    <property type="entry name" value="IAT_beta_sf"/>
</dbReference>
<dbReference type="EMBL" id="CWJL01000057">
    <property type="protein sequence ID" value="CRY69504.1"/>
    <property type="molecule type" value="Genomic_DNA"/>
</dbReference>
<comment type="subcellular location">
    <subcellularLocation>
        <location evidence="1">Cell outer membrane</location>
    </subcellularLocation>
</comment>
<dbReference type="Gene3D" id="3.10.100.10">
    <property type="entry name" value="Mannose-Binding Protein A, subunit A"/>
    <property type="match status" value="1"/>
</dbReference>
<evidence type="ECO:0000256" key="1">
    <source>
        <dbReference type="ARBA" id="ARBA00004442"/>
    </source>
</evidence>
<evidence type="ECO:0000256" key="3">
    <source>
        <dbReference type="ARBA" id="ARBA00022737"/>
    </source>
</evidence>
<evidence type="ECO:0000259" key="8">
    <source>
        <dbReference type="PROSITE" id="PS51127"/>
    </source>
</evidence>
<keyword evidence="3" id="KW-0677">Repeat</keyword>
<dbReference type="Proteomes" id="UP000044625">
    <property type="component" value="Unassembled WGS sequence"/>
</dbReference>
<feature type="domain" description="LysM" evidence="9">
    <location>
        <begin position="78"/>
        <end position="126"/>
    </location>
</feature>
<dbReference type="RefSeq" id="WP_050692064.1">
    <property type="nucleotide sequence ID" value="NZ_CAWMMU010000057.1"/>
</dbReference>
<comment type="similarity">
    <text evidence="2">Belongs to the intimin/invasin family.</text>
</comment>
<accession>A0A0T9RL31</accession>
<dbReference type="FunFam" id="2.60.40.10:FF:000182">
    <property type="entry name" value="Gamma intimin"/>
    <property type="match status" value="3"/>
</dbReference>
<dbReference type="STRING" id="1288385.ERS137968_04656"/>
<reference evidence="10" key="3">
    <citation type="submission" date="2015-03" db="EMBL/GenBank/DDBJ databases">
        <authorList>
            <person name="Murphy D."/>
        </authorList>
    </citation>
    <scope>NUCLEOTIDE SEQUENCE [LARGE SCALE GENOMIC DNA]</scope>
    <source>
        <strain evidence="10">A125KOH2</strain>
    </source>
</reference>
<dbReference type="Pfam" id="PF21764">
    <property type="entry name" value="Invasin_D4"/>
    <property type="match status" value="1"/>
</dbReference>
<dbReference type="SMART" id="SM00634">
    <property type="entry name" value="BID_1"/>
    <property type="match status" value="6"/>
</dbReference>
<dbReference type="InterPro" id="IPR008964">
    <property type="entry name" value="Invasin/intimin_cell_adhesion"/>
</dbReference>
<comment type="function">
    <text evidence="6">Invasin is a protein that allows enteric bacteria to penetrate cultured mammalian cells. The entry of invasin in the cell is mediated by binding several beta-1 chain integrins.</text>
</comment>
<dbReference type="InterPro" id="IPR003344">
    <property type="entry name" value="Big_1_dom"/>
</dbReference>
<reference evidence="11 12" key="2">
    <citation type="submission" date="2015-03" db="EMBL/GenBank/DDBJ databases">
        <authorList>
            <consortium name="Pathogen Informatics"/>
            <person name="Murphy D."/>
        </authorList>
    </citation>
    <scope>NUCLEOTIDE SEQUENCE [LARGE SCALE GENOMIC DNA]</scope>
    <source>
        <strain evidence="12">type strain: CIP110230</strain>
        <strain evidence="11">Type strain: CIP110230</strain>
    </source>
</reference>
<dbReference type="PRINTS" id="PR01369">
    <property type="entry name" value="INTIMIN"/>
</dbReference>
<dbReference type="Gene3D" id="3.10.350.10">
    <property type="entry name" value="LysM domain"/>
    <property type="match status" value="1"/>
</dbReference>
<evidence type="ECO:0000256" key="6">
    <source>
        <dbReference type="ARBA" id="ARBA00057597"/>
    </source>
</evidence>
<name>A0A0T9RL31_9GAMM</name>
<feature type="domain" description="Big-1" evidence="8">
    <location>
        <begin position="738"/>
        <end position="828"/>
    </location>
</feature>
<dbReference type="SUPFAM" id="SSF49373">
    <property type="entry name" value="Invasin/intimin cell-adhesion fragments"/>
    <property type="match status" value="7"/>
</dbReference>
<dbReference type="InterPro" id="IPR048658">
    <property type="entry name" value="Invasin_D4"/>
</dbReference>
<organism evidence="10 13">
    <name type="scientific">Yersinia pekkanenii</name>
    <dbReference type="NCBI Taxonomy" id="1288385"/>
    <lineage>
        <taxon>Bacteria</taxon>
        <taxon>Pseudomonadati</taxon>
        <taxon>Pseudomonadota</taxon>
        <taxon>Gammaproteobacteria</taxon>
        <taxon>Enterobacterales</taxon>
        <taxon>Yersiniaceae</taxon>
        <taxon>Yersinia</taxon>
    </lineage>
</organism>
<dbReference type="OrthoDB" id="8320584at2"/>
<dbReference type="FunFam" id="2.40.160.160:FF:000001">
    <property type="entry name" value="Intimin-like inverse autotransporter SinH"/>
    <property type="match status" value="1"/>
</dbReference>
<protein>
    <recommendedName>
        <fullName evidence="7">Invasin</fullName>
    </recommendedName>
</protein>
<dbReference type="PANTHER" id="PTHR39576:SF2">
    <property type="entry name" value="ATTACHING AND EFFACING PROTEIN HOMOLOG-RELATED"/>
    <property type="match status" value="1"/>
</dbReference>
<evidence type="ECO:0000256" key="4">
    <source>
        <dbReference type="ARBA" id="ARBA00023136"/>
    </source>
</evidence>
<feature type="domain" description="Big-1" evidence="8">
    <location>
        <begin position="538"/>
        <end position="628"/>
    </location>
</feature>
<dbReference type="Pfam" id="PF02369">
    <property type="entry name" value="Big_1"/>
    <property type="match status" value="6"/>
</dbReference>
<evidence type="ECO:0000313" key="11">
    <source>
        <dbReference type="EMBL" id="CRY69504.1"/>
    </source>
</evidence>
<evidence type="ECO:0000256" key="2">
    <source>
        <dbReference type="ARBA" id="ARBA00010116"/>
    </source>
</evidence>
<dbReference type="InterPro" id="IPR024519">
    <property type="entry name" value="IAT_beta"/>
</dbReference>
<dbReference type="Gene3D" id="2.60.40.10">
    <property type="entry name" value="Immunoglobulins"/>
    <property type="match status" value="6"/>
</dbReference>
<dbReference type="PROSITE" id="PS51782">
    <property type="entry name" value="LYSM"/>
    <property type="match status" value="1"/>
</dbReference>
<dbReference type="PANTHER" id="PTHR39576">
    <property type="entry name" value="ATTACHING AND EFFACING PROTEIN HOMOLOG-RELATED-RELATED"/>
    <property type="match status" value="1"/>
</dbReference>
<keyword evidence="5" id="KW-0998">Cell outer membrane</keyword>
<dbReference type="GO" id="GO:0007155">
    <property type="term" value="P:cell adhesion"/>
    <property type="evidence" value="ECO:0007669"/>
    <property type="project" value="InterPro"/>
</dbReference>
<dbReference type="Gene3D" id="2.40.160.160">
    <property type="entry name" value="Inverse autotransporter, beta-domain"/>
    <property type="match status" value="1"/>
</dbReference>
<keyword evidence="12" id="KW-1185">Reference proteome</keyword>
<feature type="domain" description="Big-1" evidence="8">
    <location>
        <begin position="638"/>
        <end position="728"/>
    </location>
</feature>
<evidence type="ECO:0000313" key="13">
    <source>
        <dbReference type="Proteomes" id="UP000045840"/>
    </source>
</evidence>